<dbReference type="Proteomes" id="UP000005240">
    <property type="component" value="Unassembled WGS sequence"/>
</dbReference>
<reference evidence="2" key="4">
    <citation type="submission" date="2025-05" db="UniProtKB">
        <authorList>
            <consortium name="EnsemblFungi"/>
        </authorList>
    </citation>
    <scope>IDENTIFICATION</scope>
    <source>
        <strain evidence="2">isolate 1-1 / race 1 (BBBD)</strain>
    </source>
</reference>
<reference evidence="1" key="2">
    <citation type="submission" date="2016-05" db="EMBL/GenBank/DDBJ databases">
        <title>Comparative analysis highlights variable genome content of wheat rusts and divergence of the mating loci.</title>
        <authorList>
            <person name="Cuomo C.A."/>
            <person name="Bakkeren G."/>
            <person name="Szabo L."/>
            <person name="Khalil H."/>
            <person name="Joly D."/>
            <person name="Goldberg J."/>
            <person name="Young S."/>
            <person name="Zeng Q."/>
            <person name="Fellers J."/>
        </authorList>
    </citation>
    <scope>NUCLEOTIDE SEQUENCE [LARGE SCALE GENOMIC DNA]</scope>
    <source>
        <strain evidence="1">1-1 BBBD Race 1</strain>
    </source>
</reference>
<evidence type="ECO:0000313" key="1">
    <source>
        <dbReference type="EMBL" id="OAV87413.1"/>
    </source>
</evidence>
<name>A0A180G6C6_PUCT1</name>
<dbReference type="VEuPathDB" id="FungiDB:PTTG_09490"/>
<evidence type="ECO:0000313" key="3">
    <source>
        <dbReference type="Proteomes" id="UP000005240"/>
    </source>
</evidence>
<gene>
    <name evidence="1" type="ORF">PTTG_09490</name>
</gene>
<keyword evidence="3" id="KW-1185">Reference proteome</keyword>
<dbReference type="OrthoDB" id="2506225at2759"/>
<protein>
    <submittedName>
        <fullName evidence="1 2">Uncharacterized protein</fullName>
    </submittedName>
</protein>
<dbReference type="EnsemblFungi" id="PTTG_09490-t43_1">
    <property type="protein sequence ID" value="PTTG_09490-t43_1-p1"/>
    <property type="gene ID" value="PTTG_09490"/>
</dbReference>
<dbReference type="EMBL" id="ADAS02000420">
    <property type="protein sequence ID" value="OAV87413.1"/>
    <property type="molecule type" value="Genomic_DNA"/>
</dbReference>
<sequence length="209" mass="23291">MTRISSTLAMTRQSRISPDIIKRTAIRRKREAEKALVRARDSLKVLLKAKYPARRPVEVGDTNSDTALASKDYVYEAPQNRRRGGGHGAPFLRSPLSYCPTTVVEPVVPQSAWVLFESPSFGARENLDMTSLLNCPIDALNLSSQPIMSDAQLSEGLAQWWAELETCWDLTLKAQEPLKSQEPAPEIDEAAPFGLTAEEYPLLFEMLKS</sequence>
<evidence type="ECO:0000313" key="2">
    <source>
        <dbReference type="EnsemblFungi" id="PTTG_09490-t43_1-p1"/>
    </source>
</evidence>
<reference evidence="2 3" key="3">
    <citation type="journal article" date="2017" name="G3 (Bethesda)">
        <title>Comparative analysis highlights variable genome content of wheat rusts and divergence of the mating loci.</title>
        <authorList>
            <person name="Cuomo C.A."/>
            <person name="Bakkeren G."/>
            <person name="Khalil H.B."/>
            <person name="Panwar V."/>
            <person name="Joly D."/>
            <person name="Linning R."/>
            <person name="Sakthikumar S."/>
            <person name="Song X."/>
            <person name="Adiconis X."/>
            <person name="Fan L."/>
            <person name="Goldberg J.M."/>
            <person name="Levin J.Z."/>
            <person name="Young S."/>
            <person name="Zeng Q."/>
            <person name="Anikster Y."/>
            <person name="Bruce M."/>
            <person name="Wang M."/>
            <person name="Yin C."/>
            <person name="McCallum B."/>
            <person name="Szabo L.J."/>
            <person name="Hulbert S."/>
            <person name="Chen X."/>
            <person name="Fellers J.P."/>
        </authorList>
    </citation>
    <scope>NUCLEOTIDE SEQUENCE</scope>
    <source>
        <strain evidence="3">Isolate 1-1 / race 1 (BBBD)</strain>
        <strain evidence="2">isolate 1-1 / race 1 (BBBD)</strain>
    </source>
</reference>
<accession>A0A180G6C6</accession>
<dbReference type="AlphaFoldDB" id="A0A180G6C6"/>
<organism evidence="1">
    <name type="scientific">Puccinia triticina (isolate 1-1 / race 1 (BBBD))</name>
    <name type="common">Brown leaf rust fungus</name>
    <dbReference type="NCBI Taxonomy" id="630390"/>
    <lineage>
        <taxon>Eukaryota</taxon>
        <taxon>Fungi</taxon>
        <taxon>Dikarya</taxon>
        <taxon>Basidiomycota</taxon>
        <taxon>Pucciniomycotina</taxon>
        <taxon>Pucciniomycetes</taxon>
        <taxon>Pucciniales</taxon>
        <taxon>Pucciniaceae</taxon>
        <taxon>Puccinia</taxon>
    </lineage>
</organism>
<reference evidence="1" key="1">
    <citation type="submission" date="2009-11" db="EMBL/GenBank/DDBJ databases">
        <authorList>
            <consortium name="The Broad Institute Genome Sequencing Platform"/>
            <person name="Ward D."/>
            <person name="Feldgarden M."/>
            <person name="Earl A."/>
            <person name="Young S.K."/>
            <person name="Zeng Q."/>
            <person name="Koehrsen M."/>
            <person name="Alvarado L."/>
            <person name="Berlin A."/>
            <person name="Bochicchio J."/>
            <person name="Borenstein D."/>
            <person name="Chapman S.B."/>
            <person name="Chen Z."/>
            <person name="Engels R."/>
            <person name="Freedman E."/>
            <person name="Gellesch M."/>
            <person name="Goldberg J."/>
            <person name="Griggs A."/>
            <person name="Gujja S."/>
            <person name="Heilman E."/>
            <person name="Heiman D."/>
            <person name="Hepburn T."/>
            <person name="Howarth C."/>
            <person name="Jen D."/>
            <person name="Larson L."/>
            <person name="Lewis B."/>
            <person name="Mehta T."/>
            <person name="Park D."/>
            <person name="Pearson M."/>
            <person name="Roberts A."/>
            <person name="Saif S."/>
            <person name="Shea T."/>
            <person name="Shenoy N."/>
            <person name="Sisk P."/>
            <person name="Stolte C."/>
            <person name="Sykes S."/>
            <person name="Thomson T."/>
            <person name="Walk T."/>
            <person name="White J."/>
            <person name="Yandava C."/>
            <person name="Izard J."/>
            <person name="Baranova O.V."/>
            <person name="Blanton J.M."/>
            <person name="Tanner A.C."/>
            <person name="Dewhirst F.E."/>
            <person name="Haas B."/>
            <person name="Nusbaum C."/>
            <person name="Birren B."/>
        </authorList>
    </citation>
    <scope>NUCLEOTIDE SEQUENCE [LARGE SCALE GENOMIC DNA]</scope>
    <source>
        <strain evidence="1">1-1 BBBD Race 1</strain>
    </source>
</reference>
<proteinExistence type="predicted"/>